<evidence type="ECO:0000259" key="3">
    <source>
        <dbReference type="Pfam" id="PF00857"/>
    </source>
</evidence>
<keyword evidence="2" id="KW-0378">Hydrolase</keyword>
<keyword evidence="5" id="KW-1185">Reference proteome</keyword>
<dbReference type="Pfam" id="PF00857">
    <property type="entry name" value="Isochorismatase"/>
    <property type="match status" value="1"/>
</dbReference>
<evidence type="ECO:0000313" key="4">
    <source>
        <dbReference type="EMBL" id="KAJ5080931.1"/>
    </source>
</evidence>
<name>A0A9W9EFQ5_9EURO</name>
<evidence type="ECO:0000256" key="2">
    <source>
        <dbReference type="ARBA" id="ARBA00022801"/>
    </source>
</evidence>
<sequence length="306" mass="33633">MIGHSPKNYWNYEPITGQIDLSRGAKDKTLDLQTTTNPIRLDTNRTALVIIDMQNLFLSPHLRPAGIPKDEISPGQRAAKALIDDGLSAARSAGIQVIWLSWGLTEEDLETMPPGVMRAFGIYPTKTPPTTDPSVIEPEPAHMLRTRNPNIYKGPGEPLGPITLDNEIVDGGRMLMQDSWSCALYPPLEKEFLKGSTPSPDHPDAKKDILINKNRMSGLWGSDQELERFLEAEGIASLLFAGVNLDQCVGGTLVDAFNKGYDCILLRDASGTSSPGFSEKGWHYNIQHCWGFVTTCKALKEAKCCP</sequence>
<dbReference type="PANTHER" id="PTHR43540">
    <property type="entry name" value="PEROXYUREIDOACRYLATE/UREIDOACRYLATE AMIDOHYDROLASE-RELATED"/>
    <property type="match status" value="1"/>
</dbReference>
<dbReference type="GO" id="GO:0016787">
    <property type="term" value="F:hydrolase activity"/>
    <property type="evidence" value="ECO:0007669"/>
    <property type="project" value="UniProtKB-KW"/>
</dbReference>
<dbReference type="SUPFAM" id="SSF52499">
    <property type="entry name" value="Isochorismatase-like hydrolases"/>
    <property type="match status" value="1"/>
</dbReference>
<protein>
    <recommendedName>
        <fullName evidence="3">Isochorismatase-like domain-containing protein</fullName>
    </recommendedName>
</protein>
<reference evidence="4" key="2">
    <citation type="journal article" date="2023" name="IMA Fungus">
        <title>Comparative genomic study of the Penicillium genus elucidates a diverse pangenome and 15 lateral gene transfer events.</title>
        <authorList>
            <person name="Petersen C."/>
            <person name="Sorensen T."/>
            <person name="Nielsen M.R."/>
            <person name="Sondergaard T.E."/>
            <person name="Sorensen J.L."/>
            <person name="Fitzpatrick D.A."/>
            <person name="Frisvad J.C."/>
            <person name="Nielsen K.L."/>
        </authorList>
    </citation>
    <scope>NUCLEOTIDE SEQUENCE</scope>
    <source>
        <strain evidence="4">IBT 30069</strain>
    </source>
</reference>
<gene>
    <name evidence="4" type="ORF">N7456_013641</name>
</gene>
<proteinExistence type="inferred from homology"/>
<feature type="domain" description="Isochorismatase-like" evidence="3">
    <location>
        <begin position="203"/>
        <end position="284"/>
    </location>
</feature>
<comment type="similarity">
    <text evidence="1">Belongs to the isochorismatase family.</text>
</comment>
<organism evidence="4 5">
    <name type="scientific">Penicillium angulare</name>
    <dbReference type="NCBI Taxonomy" id="116970"/>
    <lineage>
        <taxon>Eukaryota</taxon>
        <taxon>Fungi</taxon>
        <taxon>Dikarya</taxon>
        <taxon>Ascomycota</taxon>
        <taxon>Pezizomycotina</taxon>
        <taxon>Eurotiomycetes</taxon>
        <taxon>Eurotiomycetidae</taxon>
        <taxon>Eurotiales</taxon>
        <taxon>Aspergillaceae</taxon>
        <taxon>Penicillium</taxon>
    </lineage>
</organism>
<dbReference type="InterPro" id="IPR000868">
    <property type="entry name" value="Isochorismatase-like_dom"/>
</dbReference>
<dbReference type="CDD" id="cd00431">
    <property type="entry name" value="cysteine_hydrolases"/>
    <property type="match status" value="1"/>
</dbReference>
<reference evidence="4" key="1">
    <citation type="submission" date="2022-11" db="EMBL/GenBank/DDBJ databases">
        <authorList>
            <person name="Petersen C."/>
        </authorList>
    </citation>
    <scope>NUCLEOTIDE SEQUENCE</scope>
    <source>
        <strain evidence="4">IBT 30069</strain>
    </source>
</reference>
<dbReference type="Gene3D" id="3.40.50.850">
    <property type="entry name" value="Isochorismatase-like"/>
    <property type="match status" value="1"/>
</dbReference>
<dbReference type="InterPro" id="IPR036380">
    <property type="entry name" value="Isochorismatase-like_sf"/>
</dbReference>
<dbReference type="AlphaFoldDB" id="A0A9W9EFQ5"/>
<evidence type="ECO:0000256" key="1">
    <source>
        <dbReference type="ARBA" id="ARBA00006336"/>
    </source>
</evidence>
<dbReference type="EMBL" id="JAPQKH010000012">
    <property type="protein sequence ID" value="KAJ5080931.1"/>
    <property type="molecule type" value="Genomic_DNA"/>
</dbReference>
<dbReference type="InterPro" id="IPR050272">
    <property type="entry name" value="Isochorismatase-like_hydrls"/>
</dbReference>
<dbReference type="Proteomes" id="UP001149165">
    <property type="component" value="Unassembled WGS sequence"/>
</dbReference>
<dbReference type="OrthoDB" id="167809at2759"/>
<comment type="caution">
    <text evidence="4">The sequence shown here is derived from an EMBL/GenBank/DDBJ whole genome shotgun (WGS) entry which is preliminary data.</text>
</comment>
<dbReference type="PANTHER" id="PTHR43540:SF9">
    <property type="entry name" value="FAMILY HYDROLASE, PUTATIVE (AFU_ORTHOLOGUE AFUA_2G08700)-RELATED"/>
    <property type="match status" value="1"/>
</dbReference>
<accession>A0A9W9EFQ5</accession>
<evidence type="ECO:0000313" key="5">
    <source>
        <dbReference type="Proteomes" id="UP001149165"/>
    </source>
</evidence>